<dbReference type="Pfam" id="PF01757">
    <property type="entry name" value="Acyl_transf_3"/>
    <property type="match status" value="1"/>
</dbReference>
<keyword evidence="5" id="KW-0808">Transferase</keyword>
<comment type="subcellular location">
    <subcellularLocation>
        <location evidence="1">Membrane</location>
    </subcellularLocation>
</comment>
<dbReference type="EMBL" id="JBHSAP010000007">
    <property type="protein sequence ID" value="MFC4076103.1"/>
    <property type="molecule type" value="Genomic_DNA"/>
</dbReference>
<reference evidence="6" key="1">
    <citation type="journal article" date="2019" name="Int. J. Syst. Evol. Microbiol.">
        <title>The Global Catalogue of Microorganisms (GCM) 10K type strain sequencing project: providing services to taxonomists for standard genome sequencing and annotation.</title>
        <authorList>
            <consortium name="The Broad Institute Genomics Platform"/>
            <consortium name="The Broad Institute Genome Sequencing Center for Infectious Disease"/>
            <person name="Wu L."/>
            <person name="Ma J."/>
        </authorList>
    </citation>
    <scope>NUCLEOTIDE SEQUENCE [LARGE SCALE GENOMIC DNA]</scope>
    <source>
        <strain evidence="6">IBRC-M 10813</strain>
    </source>
</reference>
<accession>A0ABV8JFQ6</accession>
<evidence type="ECO:0000256" key="1">
    <source>
        <dbReference type="ARBA" id="ARBA00004370"/>
    </source>
</evidence>
<dbReference type="InterPro" id="IPR002656">
    <property type="entry name" value="Acyl_transf_3_dom"/>
</dbReference>
<dbReference type="InterPro" id="IPR052734">
    <property type="entry name" value="Nod_factor_acetyltransferase"/>
</dbReference>
<feature type="transmembrane region" description="Helical" evidence="3">
    <location>
        <begin position="242"/>
        <end position="264"/>
    </location>
</feature>
<feature type="transmembrane region" description="Helical" evidence="3">
    <location>
        <begin position="113"/>
        <end position="134"/>
    </location>
</feature>
<feature type="transmembrane region" description="Helical" evidence="3">
    <location>
        <begin position="83"/>
        <end position="101"/>
    </location>
</feature>
<feature type="domain" description="Acyltransferase 3" evidence="4">
    <location>
        <begin position="19"/>
        <end position="323"/>
    </location>
</feature>
<feature type="transmembrane region" description="Helical" evidence="3">
    <location>
        <begin position="50"/>
        <end position="71"/>
    </location>
</feature>
<evidence type="ECO:0000313" key="6">
    <source>
        <dbReference type="Proteomes" id="UP001595843"/>
    </source>
</evidence>
<evidence type="ECO:0000259" key="4">
    <source>
        <dbReference type="Pfam" id="PF01757"/>
    </source>
</evidence>
<keyword evidence="6" id="KW-1185">Reference proteome</keyword>
<keyword evidence="5" id="KW-0012">Acyltransferase</keyword>
<dbReference type="Proteomes" id="UP001595843">
    <property type="component" value="Unassembled WGS sequence"/>
</dbReference>
<comment type="similarity">
    <text evidence="2">Belongs to the acyltransferase 3 family.</text>
</comment>
<comment type="caution">
    <text evidence="5">The sequence shown here is derived from an EMBL/GenBank/DDBJ whole genome shotgun (WGS) entry which is preliminary data.</text>
</comment>
<keyword evidence="3" id="KW-1133">Transmembrane helix</keyword>
<feature type="transmembrane region" description="Helical" evidence="3">
    <location>
        <begin position="306"/>
        <end position="324"/>
    </location>
</feature>
<dbReference type="RefSeq" id="WP_380702645.1">
    <property type="nucleotide sequence ID" value="NZ_JBHSAP010000007.1"/>
</dbReference>
<dbReference type="PANTHER" id="PTHR37312">
    <property type="entry name" value="MEMBRANE-BOUND ACYLTRANSFERASE YKRP-RELATED"/>
    <property type="match status" value="1"/>
</dbReference>
<name>A0ABV8JFQ6_9BACL</name>
<evidence type="ECO:0000256" key="2">
    <source>
        <dbReference type="ARBA" id="ARBA00007400"/>
    </source>
</evidence>
<dbReference type="PANTHER" id="PTHR37312:SF1">
    <property type="entry name" value="MEMBRANE-BOUND ACYLTRANSFERASE YKRP-RELATED"/>
    <property type="match status" value="1"/>
</dbReference>
<evidence type="ECO:0000313" key="5">
    <source>
        <dbReference type="EMBL" id="MFC4076103.1"/>
    </source>
</evidence>
<evidence type="ECO:0000256" key="3">
    <source>
        <dbReference type="SAM" id="Phobius"/>
    </source>
</evidence>
<feature type="transmembrane region" description="Helical" evidence="3">
    <location>
        <begin position="164"/>
        <end position="183"/>
    </location>
</feature>
<feature type="transmembrane region" description="Helical" evidence="3">
    <location>
        <begin position="141"/>
        <end position="158"/>
    </location>
</feature>
<sequence>MRTINPEQAKSKTPNSRDYFFDNVKFILIVLVVLGHGYRPLIDESPIIKSVYLTIYTFHMPLMILISGYFAKSFNKEGQSKKVIATILIPYIIFQILYSLYDHFVYETDAINFSILEPYWIMWFMFSLFLWRLILPYFVNLKYPLVTSFALAILIGYVDDADQFMSLSRTVAFFPFFLTGFYLQRHHFEKLFSSWMRFLSGIGILALVPMFFYLDFHTSIDLNFRKWLYFVFPYEDVGYPEWYAGGIRLAMIALAFLASIFVLALTPRRKTFFSKIGSRSLYVYLLHGFFIKAYDAMDLDDKFPGPVLYISVTLASIALAFLLGSRWVQQISHPLLQPKVHWFFRKKTESRKLDNVPG</sequence>
<feature type="transmembrane region" description="Helical" evidence="3">
    <location>
        <begin position="195"/>
        <end position="214"/>
    </location>
</feature>
<proteinExistence type="inferred from homology"/>
<feature type="transmembrane region" description="Helical" evidence="3">
    <location>
        <begin position="20"/>
        <end position="38"/>
    </location>
</feature>
<organism evidence="5 6">
    <name type="scientific">Salinithrix halophila</name>
    <dbReference type="NCBI Taxonomy" id="1485204"/>
    <lineage>
        <taxon>Bacteria</taxon>
        <taxon>Bacillati</taxon>
        <taxon>Bacillota</taxon>
        <taxon>Bacilli</taxon>
        <taxon>Bacillales</taxon>
        <taxon>Thermoactinomycetaceae</taxon>
        <taxon>Salinithrix</taxon>
    </lineage>
</organism>
<protein>
    <submittedName>
        <fullName evidence="5">Acyltransferase family protein</fullName>
    </submittedName>
</protein>
<gene>
    <name evidence="5" type="ORF">ACFOUO_04695</name>
</gene>
<dbReference type="GO" id="GO:0016746">
    <property type="term" value="F:acyltransferase activity"/>
    <property type="evidence" value="ECO:0007669"/>
    <property type="project" value="UniProtKB-KW"/>
</dbReference>
<feature type="transmembrane region" description="Helical" evidence="3">
    <location>
        <begin position="276"/>
        <end position="294"/>
    </location>
</feature>
<keyword evidence="3" id="KW-0472">Membrane</keyword>
<keyword evidence="3" id="KW-0812">Transmembrane</keyword>